<dbReference type="Proteomes" id="UP001499979">
    <property type="component" value="Unassembled WGS sequence"/>
</dbReference>
<evidence type="ECO:0000313" key="2">
    <source>
        <dbReference type="Proteomes" id="UP001499979"/>
    </source>
</evidence>
<gene>
    <name evidence="1" type="ORF">GCM10009606_40060</name>
</gene>
<accession>A0ABN1UMQ5</accession>
<proteinExistence type="predicted"/>
<comment type="caution">
    <text evidence="1">The sequence shown here is derived from an EMBL/GenBank/DDBJ whole genome shotgun (WGS) entry which is preliminary data.</text>
</comment>
<name>A0ABN1UMQ5_9ACTN</name>
<protein>
    <submittedName>
        <fullName evidence="1">Uncharacterized protein</fullName>
    </submittedName>
</protein>
<dbReference type="RefSeq" id="WP_343909523.1">
    <property type="nucleotide sequence ID" value="NZ_BAAAJE010000024.1"/>
</dbReference>
<dbReference type="EMBL" id="BAAAJE010000024">
    <property type="protein sequence ID" value="GAA1158142.1"/>
    <property type="molecule type" value="Genomic_DNA"/>
</dbReference>
<organism evidence="1 2">
    <name type="scientific">Nocardioides aquiterrae</name>
    <dbReference type="NCBI Taxonomy" id="203799"/>
    <lineage>
        <taxon>Bacteria</taxon>
        <taxon>Bacillati</taxon>
        <taxon>Actinomycetota</taxon>
        <taxon>Actinomycetes</taxon>
        <taxon>Propionibacteriales</taxon>
        <taxon>Nocardioidaceae</taxon>
        <taxon>Nocardioides</taxon>
    </lineage>
</organism>
<sequence length="197" mass="21464">MTQNDGDRLAEWLDGLGLADQLGAAGLPTFTRDAAGHAVWTDPERLAELERVLRSVGDEPEHAVPVGLVVLARQARLRTQLLATMWHTYESLAELRGTSVDATRFAVHKGASEHRLLVVPVDERAVVPAFQLGTDGELRPELAPVLGPLLAARMDPWRAWAWLTQPAALTLGRPPERAVVSDPALVRTAAEKLAERL</sequence>
<evidence type="ECO:0000313" key="1">
    <source>
        <dbReference type="EMBL" id="GAA1158142.1"/>
    </source>
</evidence>
<keyword evidence="2" id="KW-1185">Reference proteome</keyword>
<reference evidence="1 2" key="1">
    <citation type="journal article" date="2019" name="Int. J. Syst. Evol. Microbiol.">
        <title>The Global Catalogue of Microorganisms (GCM) 10K type strain sequencing project: providing services to taxonomists for standard genome sequencing and annotation.</title>
        <authorList>
            <consortium name="The Broad Institute Genomics Platform"/>
            <consortium name="The Broad Institute Genome Sequencing Center for Infectious Disease"/>
            <person name="Wu L."/>
            <person name="Ma J."/>
        </authorList>
    </citation>
    <scope>NUCLEOTIDE SEQUENCE [LARGE SCALE GENOMIC DNA]</scope>
    <source>
        <strain evidence="1 2">JCM 11813</strain>
    </source>
</reference>